<organism evidence="7 8">
    <name type="scientific">Adhaeribacter arboris</name>
    <dbReference type="NCBI Taxonomy" id="2072846"/>
    <lineage>
        <taxon>Bacteria</taxon>
        <taxon>Pseudomonadati</taxon>
        <taxon>Bacteroidota</taxon>
        <taxon>Cytophagia</taxon>
        <taxon>Cytophagales</taxon>
        <taxon>Hymenobacteraceae</taxon>
        <taxon>Adhaeribacter</taxon>
    </lineage>
</organism>
<feature type="transmembrane region" description="Helical" evidence="5">
    <location>
        <begin position="84"/>
        <end position="102"/>
    </location>
</feature>
<dbReference type="InterPro" id="IPR010652">
    <property type="entry name" value="DUF1232"/>
</dbReference>
<dbReference type="Proteomes" id="UP000240357">
    <property type="component" value="Unassembled WGS sequence"/>
</dbReference>
<sequence>MSKLTDKGLEISKKAIFHMLVKRASALLGKPVKIGLLLKEAYDKLVDVKSSQSGFAQIKEVFFTFFRLVRAYANGSYRQIPTRALVLGLATLLYLVMPIDIIPDFLPLIGYSDDLSVIAWFVTTFQSELTRFRSWETRNQEEEEPMVAVV</sequence>
<evidence type="ECO:0000256" key="5">
    <source>
        <dbReference type="SAM" id="Phobius"/>
    </source>
</evidence>
<keyword evidence="4 5" id="KW-0472">Membrane</keyword>
<dbReference type="OrthoDB" id="9800034at2"/>
<reference evidence="7 8" key="1">
    <citation type="submission" date="2018-03" db="EMBL/GenBank/DDBJ databases">
        <title>Adhaeribacter sp. HMF7605 Genome sequencing and assembly.</title>
        <authorList>
            <person name="Kang H."/>
            <person name="Kang J."/>
            <person name="Cha I."/>
            <person name="Kim H."/>
            <person name="Joh K."/>
        </authorList>
    </citation>
    <scope>NUCLEOTIDE SEQUENCE [LARGE SCALE GENOMIC DNA]</scope>
    <source>
        <strain evidence="7 8">HMF7605</strain>
    </source>
</reference>
<comment type="caution">
    <text evidence="7">The sequence shown here is derived from an EMBL/GenBank/DDBJ whole genome shotgun (WGS) entry which is preliminary data.</text>
</comment>
<evidence type="ECO:0000256" key="2">
    <source>
        <dbReference type="ARBA" id="ARBA00022692"/>
    </source>
</evidence>
<accession>A0A2T2YBQ7</accession>
<comment type="subcellular location">
    <subcellularLocation>
        <location evidence="1">Endomembrane system</location>
        <topology evidence="1">Multi-pass membrane protein</topology>
    </subcellularLocation>
</comment>
<evidence type="ECO:0000256" key="1">
    <source>
        <dbReference type="ARBA" id="ARBA00004127"/>
    </source>
</evidence>
<evidence type="ECO:0000256" key="3">
    <source>
        <dbReference type="ARBA" id="ARBA00022989"/>
    </source>
</evidence>
<keyword evidence="2 5" id="KW-0812">Transmembrane</keyword>
<dbReference type="RefSeq" id="WP_106927088.1">
    <property type="nucleotide sequence ID" value="NZ_PYFT01000001.1"/>
</dbReference>
<evidence type="ECO:0000313" key="8">
    <source>
        <dbReference type="Proteomes" id="UP000240357"/>
    </source>
</evidence>
<gene>
    <name evidence="7" type="ORF">AHMF7605_05135</name>
</gene>
<keyword evidence="8" id="KW-1185">Reference proteome</keyword>
<protein>
    <submittedName>
        <fullName evidence="7">DUF1232 domain-containing protein</fullName>
    </submittedName>
</protein>
<dbReference type="GO" id="GO:0012505">
    <property type="term" value="C:endomembrane system"/>
    <property type="evidence" value="ECO:0007669"/>
    <property type="project" value="UniProtKB-SubCell"/>
</dbReference>
<dbReference type="Pfam" id="PF06803">
    <property type="entry name" value="DUF1232"/>
    <property type="match status" value="1"/>
</dbReference>
<evidence type="ECO:0000256" key="4">
    <source>
        <dbReference type="ARBA" id="ARBA00023136"/>
    </source>
</evidence>
<feature type="domain" description="DUF1232" evidence="6">
    <location>
        <begin position="85"/>
        <end position="120"/>
    </location>
</feature>
<proteinExistence type="predicted"/>
<name>A0A2T2YBQ7_9BACT</name>
<keyword evidence="3 5" id="KW-1133">Transmembrane helix</keyword>
<dbReference type="EMBL" id="PYFT01000001">
    <property type="protein sequence ID" value="PSR52952.1"/>
    <property type="molecule type" value="Genomic_DNA"/>
</dbReference>
<evidence type="ECO:0000313" key="7">
    <source>
        <dbReference type="EMBL" id="PSR52952.1"/>
    </source>
</evidence>
<evidence type="ECO:0000259" key="6">
    <source>
        <dbReference type="Pfam" id="PF06803"/>
    </source>
</evidence>
<dbReference type="AlphaFoldDB" id="A0A2T2YBQ7"/>